<proteinExistence type="predicted"/>
<sequence>MDSFDEAYARYLKFLALLDRTDDIGEKNLLFRQLTQLLADLERRLNGSDTSPVSDELYCEEANFNYTS</sequence>
<dbReference type="EMBL" id="AP023213">
    <property type="protein sequence ID" value="BCG48044.1"/>
    <property type="molecule type" value="Genomic_DNA"/>
</dbReference>
<dbReference type="KEGG" id="gbn:GEOBRER4_27940"/>
<evidence type="ECO:0000313" key="2">
    <source>
        <dbReference type="Proteomes" id="UP000515472"/>
    </source>
</evidence>
<organism evidence="1 2">
    <name type="scientific">Citrifermentans bremense</name>
    <dbReference type="NCBI Taxonomy" id="60035"/>
    <lineage>
        <taxon>Bacteria</taxon>
        <taxon>Pseudomonadati</taxon>
        <taxon>Thermodesulfobacteriota</taxon>
        <taxon>Desulfuromonadia</taxon>
        <taxon>Geobacterales</taxon>
        <taxon>Geobacteraceae</taxon>
        <taxon>Citrifermentans</taxon>
    </lineage>
</organism>
<dbReference type="AlphaFoldDB" id="A0A6S6M8H5"/>
<protein>
    <submittedName>
        <fullName evidence="1">Uncharacterized protein</fullName>
    </submittedName>
</protein>
<reference evidence="1 2" key="1">
    <citation type="submission" date="2020-06" db="EMBL/GenBank/DDBJ databases">
        <title>Interaction of electrochemicaly active bacteria, Geobacter bremensis R4 on different carbon anode.</title>
        <authorList>
            <person name="Meng L."/>
            <person name="Yoshida N."/>
        </authorList>
    </citation>
    <scope>NUCLEOTIDE SEQUENCE [LARGE SCALE GENOMIC DNA]</scope>
    <source>
        <strain evidence="1 2">R4</strain>
    </source>
</reference>
<accession>A0A6S6M8H5</accession>
<keyword evidence="2" id="KW-1185">Reference proteome</keyword>
<gene>
    <name evidence="1" type="ORF">GEOBRER4_n2910</name>
</gene>
<evidence type="ECO:0000313" key="1">
    <source>
        <dbReference type="EMBL" id="BCG48044.1"/>
    </source>
</evidence>
<dbReference type="RefSeq" id="WP_085812052.1">
    <property type="nucleotide sequence ID" value="NZ_AP023213.1"/>
</dbReference>
<dbReference type="Proteomes" id="UP000515472">
    <property type="component" value="Chromosome"/>
</dbReference>
<name>A0A6S6M8H5_9BACT</name>